<reference evidence="1 2" key="1">
    <citation type="journal article" date="2019" name="Sci. Rep.">
        <title>A high-quality genome of Eragrostis curvula grass provides insights into Poaceae evolution and supports new strategies to enhance forage quality.</title>
        <authorList>
            <person name="Carballo J."/>
            <person name="Santos B.A.C.M."/>
            <person name="Zappacosta D."/>
            <person name="Garbus I."/>
            <person name="Selva J.P."/>
            <person name="Gallo C.A."/>
            <person name="Diaz A."/>
            <person name="Albertini E."/>
            <person name="Caccamo M."/>
            <person name="Echenique V."/>
        </authorList>
    </citation>
    <scope>NUCLEOTIDE SEQUENCE [LARGE SCALE GENOMIC DNA]</scope>
    <source>
        <strain evidence="2">cv. Victoria</strain>
        <tissue evidence="1">Leaf</tissue>
    </source>
</reference>
<evidence type="ECO:0000313" key="1">
    <source>
        <dbReference type="EMBL" id="TVU45007.1"/>
    </source>
</evidence>
<feature type="non-terminal residue" evidence="1">
    <location>
        <position position="1"/>
    </location>
</feature>
<comment type="caution">
    <text evidence="1">The sequence shown here is derived from an EMBL/GenBank/DDBJ whole genome shotgun (WGS) entry which is preliminary data.</text>
</comment>
<organism evidence="1 2">
    <name type="scientific">Eragrostis curvula</name>
    <name type="common">weeping love grass</name>
    <dbReference type="NCBI Taxonomy" id="38414"/>
    <lineage>
        <taxon>Eukaryota</taxon>
        <taxon>Viridiplantae</taxon>
        <taxon>Streptophyta</taxon>
        <taxon>Embryophyta</taxon>
        <taxon>Tracheophyta</taxon>
        <taxon>Spermatophyta</taxon>
        <taxon>Magnoliopsida</taxon>
        <taxon>Liliopsida</taxon>
        <taxon>Poales</taxon>
        <taxon>Poaceae</taxon>
        <taxon>PACMAD clade</taxon>
        <taxon>Chloridoideae</taxon>
        <taxon>Eragrostideae</taxon>
        <taxon>Eragrostidinae</taxon>
        <taxon>Eragrostis</taxon>
    </lineage>
</organism>
<sequence>MAALPKDKSLRRKKLEFVVPESGLAGLQSPDEKPGVLWCLASKWCSDTWDSADIEFSLQLDVKDATGVAYQAFDGTPCMLW</sequence>
<dbReference type="Proteomes" id="UP000324897">
    <property type="component" value="Chromosome 5"/>
</dbReference>
<protein>
    <submittedName>
        <fullName evidence="1">Uncharacterized protein</fullName>
    </submittedName>
</protein>
<proteinExistence type="predicted"/>
<accession>A0A5J9WAR6</accession>
<evidence type="ECO:0000313" key="2">
    <source>
        <dbReference type="Proteomes" id="UP000324897"/>
    </source>
</evidence>
<dbReference type="EMBL" id="RWGY01000004">
    <property type="protein sequence ID" value="TVU45007.1"/>
    <property type="molecule type" value="Genomic_DNA"/>
</dbReference>
<keyword evidence="2" id="KW-1185">Reference proteome</keyword>
<gene>
    <name evidence="1" type="ORF">EJB05_04475</name>
</gene>
<dbReference type="AlphaFoldDB" id="A0A5J9WAR6"/>
<name>A0A5J9WAR6_9POAL</name>
<dbReference type="Gramene" id="TVU45007">
    <property type="protein sequence ID" value="TVU45007"/>
    <property type="gene ID" value="EJB05_04475"/>
</dbReference>